<gene>
    <name evidence="2" type="ORF">Purlil1_10972</name>
</gene>
<keyword evidence="3" id="KW-1185">Reference proteome</keyword>
<evidence type="ECO:0000313" key="2">
    <source>
        <dbReference type="EMBL" id="KAK4083160.1"/>
    </source>
</evidence>
<feature type="transmembrane region" description="Helical" evidence="1">
    <location>
        <begin position="67"/>
        <end position="88"/>
    </location>
</feature>
<dbReference type="Proteomes" id="UP001287286">
    <property type="component" value="Unassembled WGS sequence"/>
</dbReference>
<sequence>MASFSSLRTALEPYIDIPFNQWLILILLCTYVCALRQPGALLVAVLTVSAAILLYDTTSTTGAMIKTICELPLGLGSILAFLIASRALKARLLPAFETYVNLAVYGNIGMMVATPAGGTLRGLCCKVACLALFLWIVQQGRRAGWKTIMLHDRMFVFTAVSKSWIFAHAVYRFVLLTLPCFGSGRRHRLLEVYSLSLTAALSWASGLPFEYCFGMADTLVVPAVTGWSSVATTFNLVPRDVKGNDSSSLSNRIGSSADACLGAVLLAVAGFACFKMVTAPRQLGGSEGFGAGVEHDDHPCYPCDDEACIRTAERMPAGGGRAARARANATLREKHNGHSEPSVEHVRLMTFSGLKEEGVTSRSTPMTRLLSLLHIDSAKPDVDIYHQQVRGSADGALTVPSQARLRYERAYLGDDFTRGQIRNSANSTG</sequence>
<keyword evidence="1" id="KW-0812">Transmembrane</keyword>
<evidence type="ECO:0000313" key="3">
    <source>
        <dbReference type="Proteomes" id="UP001287286"/>
    </source>
</evidence>
<keyword evidence="1" id="KW-0472">Membrane</keyword>
<reference evidence="2 3" key="1">
    <citation type="journal article" date="2024" name="Microbiol. Resour. Announc.">
        <title>Genome annotations for the ascomycete fungi Trichoderma harzianum, Trichoderma aggressivum, and Purpureocillium lilacinum.</title>
        <authorList>
            <person name="Beijen E.P.W."/>
            <person name="Ohm R.A."/>
        </authorList>
    </citation>
    <scope>NUCLEOTIDE SEQUENCE [LARGE SCALE GENOMIC DNA]</scope>
    <source>
        <strain evidence="2 3">CBS 150709</strain>
    </source>
</reference>
<name>A0ABR0BMD2_PURLI</name>
<feature type="transmembrane region" description="Helical" evidence="1">
    <location>
        <begin position="22"/>
        <end position="55"/>
    </location>
</feature>
<organism evidence="2 3">
    <name type="scientific">Purpureocillium lilacinum</name>
    <name type="common">Paecilomyces lilacinus</name>
    <dbReference type="NCBI Taxonomy" id="33203"/>
    <lineage>
        <taxon>Eukaryota</taxon>
        <taxon>Fungi</taxon>
        <taxon>Dikarya</taxon>
        <taxon>Ascomycota</taxon>
        <taxon>Pezizomycotina</taxon>
        <taxon>Sordariomycetes</taxon>
        <taxon>Hypocreomycetidae</taxon>
        <taxon>Hypocreales</taxon>
        <taxon>Ophiocordycipitaceae</taxon>
        <taxon>Purpureocillium</taxon>
    </lineage>
</organism>
<protein>
    <recommendedName>
        <fullName evidence="4">Integral membrane protein</fullName>
    </recommendedName>
</protein>
<comment type="caution">
    <text evidence="2">The sequence shown here is derived from an EMBL/GenBank/DDBJ whole genome shotgun (WGS) entry which is preliminary data.</text>
</comment>
<accession>A0ABR0BMD2</accession>
<feature type="transmembrane region" description="Helical" evidence="1">
    <location>
        <begin position="108"/>
        <end position="135"/>
    </location>
</feature>
<feature type="transmembrane region" description="Helical" evidence="1">
    <location>
        <begin position="155"/>
        <end position="174"/>
    </location>
</feature>
<evidence type="ECO:0008006" key="4">
    <source>
        <dbReference type="Google" id="ProtNLM"/>
    </source>
</evidence>
<proteinExistence type="predicted"/>
<evidence type="ECO:0000256" key="1">
    <source>
        <dbReference type="SAM" id="Phobius"/>
    </source>
</evidence>
<keyword evidence="1" id="KW-1133">Transmembrane helix</keyword>
<dbReference type="EMBL" id="JAWRVI010000060">
    <property type="protein sequence ID" value="KAK4083160.1"/>
    <property type="molecule type" value="Genomic_DNA"/>
</dbReference>